<dbReference type="AlphaFoldDB" id="A0A9D4Y200"/>
<sequence>MNFSYQNLCYHTRSKACMHALPVLIHCKWNKEIHSRASSLYNLIDIHSGSSFACPENVGAAETLYDASYPAAAAKHKHLILDSLVGPPLKRFTLHCSFPPFCINEVGKRGTSFLILIDLFPNLASISQCDRLRGFS</sequence>
<dbReference type="PANTHER" id="PTHR36319:SF1">
    <property type="entry name" value="PROTEIN GIGANTEA"/>
    <property type="match status" value="1"/>
</dbReference>
<dbReference type="GO" id="GO:0042752">
    <property type="term" value="P:regulation of circadian rhythm"/>
    <property type="evidence" value="ECO:0007669"/>
    <property type="project" value="TreeGrafter"/>
</dbReference>
<comment type="caution">
    <text evidence="1">The sequence shown here is derived from an EMBL/GenBank/DDBJ whole genome shotgun (WGS) entry which is preliminary data.</text>
</comment>
<dbReference type="GO" id="GO:0005634">
    <property type="term" value="C:nucleus"/>
    <property type="evidence" value="ECO:0007669"/>
    <property type="project" value="TreeGrafter"/>
</dbReference>
<proteinExistence type="predicted"/>
<dbReference type="Proteomes" id="UP001058974">
    <property type="component" value="Chromosome 3"/>
</dbReference>
<dbReference type="InterPro" id="IPR026211">
    <property type="entry name" value="GIGANTEA"/>
</dbReference>
<dbReference type="GO" id="GO:0048586">
    <property type="term" value="P:regulation of long-day photoperiodism, flowering"/>
    <property type="evidence" value="ECO:0007669"/>
    <property type="project" value="TreeGrafter"/>
</dbReference>
<organism evidence="1 2">
    <name type="scientific">Pisum sativum</name>
    <name type="common">Garden pea</name>
    <name type="synonym">Lathyrus oleraceus</name>
    <dbReference type="NCBI Taxonomy" id="3888"/>
    <lineage>
        <taxon>Eukaryota</taxon>
        <taxon>Viridiplantae</taxon>
        <taxon>Streptophyta</taxon>
        <taxon>Embryophyta</taxon>
        <taxon>Tracheophyta</taxon>
        <taxon>Spermatophyta</taxon>
        <taxon>Magnoliopsida</taxon>
        <taxon>eudicotyledons</taxon>
        <taxon>Gunneridae</taxon>
        <taxon>Pentapetalae</taxon>
        <taxon>rosids</taxon>
        <taxon>fabids</taxon>
        <taxon>Fabales</taxon>
        <taxon>Fabaceae</taxon>
        <taxon>Papilionoideae</taxon>
        <taxon>50 kb inversion clade</taxon>
        <taxon>NPAAA clade</taxon>
        <taxon>Hologalegina</taxon>
        <taxon>IRL clade</taxon>
        <taxon>Fabeae</taxon>
        <taxon>Lathyrus</taxon>
    </lineage>
</organism>
<dbReference type="Gramene" id="Psat03G0368900-T1">
    <property type="protein sequence ID" value="KAI5428776.1"/>
    <property type="gene ID" value="KIW84_033689"/>
</dbReference>
<gene>
    <name evidence="1" type="ORF">KIW84_033689</name>
</gene>
<evidence type="ECO:0000313" key="1">
    <source>
        <dbReference type="EMBL" id="KAI5428776.1"/>
    </source>
</evidence>
<evidence type="ECO:0000313" key="2">
    <source>
        <dbReference type="Proteomes" id="UP001058974"/>
    </source>
</evidence>
<keyword evidence="2" id="KW-1185">Reference proteome</keyword>
<dbReference type="PANTHER" id="PTHR36319">
    <property type="entry name" value="PROTEIN GIGANTEA"/>
    <property type="match status" value="1"/>
</dbReference>
<dbReference type="EMBL" id="JAMSHJ010000003">
    <property type="protein sequence ID" value="KAI5428776.1"/>
    <property type="molecule type" value="Genomic_DNA"/>
</dbReference>
<accession>A0A9D4Y200</accession>
<reference evidence="1 2" key="1">
    <citation type="journal article" date="2022" name="Nat. Genet.">
        <title>Improved pea reference genome and pan-genome highlight genomic features and evolutionary characteristics.</title>
        <authorList>
            <person name="Yang T."/>
            <person name="Liu R."/>
            <person name="Luo Y."/>
            <person name="Hu S."/>
            <person name="Wang D."/>
            <person name="Wang C."/>
            <person name="Pandey M.K."/>
            <person name="Ge S."/>
            <person name="Xu Q."/>
            <person name="Li N."/>
            <person name="Li G."/>
            <person name="Huang Y."/>
            <person name="Saxena R.K."/>
            <person name="Ji Y."/>
            <person name="Li M."/>
            <person name="Yan X."/>
            <person name="He Y."/>
            <person name="Liu Y."/>
            <person name="Wang X."/>
            <person name="Xiang C."/>
            <person name="Varshney R.K."/>
            <person name="Ding H."/>
            <person name="Gao S."/>
            <person name="Zong X."/>
        </authorList>
    </citation>
    <scope>NUCLEOTIDE SEQUENCE [LARGE SCALE GENOMIC DNA]</scope>
    <source>
        <strain evidence="1 2">cv. Zhongwan 6</strain>
    </source>
</reference>
<name>A0A9D4Y200_PEA</name>
<protein>
    <submittedName>
        <fullName evidence="1">Uncharacterized protein</fullName>
    </submittedName>
</protein>
<dbReference type="GO" id="GO:0006950">
    <property type="term" value="P:response to stress"/>
    <property type="evidence" value="ECO:0007669"/>
    <property type="project" value="TreeGrafter"/>
</dbReference>